<organism evidence="3 4">
    <name type="scientific">Variovorax ginsengisoli</name>
    <dbReference type="NCBI Taxonomy" id="363844"/>
    <lineage>
        <taxon>Bacteria</taxon>
        <taxon>Pseudomonadati</taxon>
        <taxon>Pseudomonadota</taxon>
        <taxon>Betaproteobacteria</taxon>
        <taxon>Burkholderiales</taxon>
        <taxon>Comamonadaceae</taxon>
        <taxon>Variovorax</taxon>
    </lineage>
</organism>
<evidence type="ECO:0000256" key="1">
    <source>
        <dbReference type="SAM" id="MobiDB-lite"/>
    </source>
</evidence>
<evidence type="ECO:0008006" key="5">
    <source>
        <dbReference type="Google" id="ProtNLM"/>
    </source>
</evidence>
<keyword evidence="4" id="KW-1185">Reference proteome</keyword>
<feature type="signal peptide" evidence="2">
    <location>
        <begin position="1"/>
        <end position="21"/>
    </location>
</feature>
<gene>
    <name evidence="3" type="ORF">Q2T77_19825</name>
</gene>
<dbReference type="EMBL" id="JAUKVY010000014">
    <property type="protein sequence ID" value="MDO1534543.1"/>
    <property type="molecule type" value="Genomic_DNA"/>
</dbReference>
<comment type="caution">
    <text evidence="3">The sequence shown here is derived from an EMBL/GenBank/DDBJ whole genome shotgun (WGS) entry which is preliminary data.</text>
</comment>
<feature type="chain" id="PRO_5047099552" description="DUF3613 domain-containing protein" evidence="2">
    <location>
        <begin position="22"/>
        <end position="98"/>
    </location>
</feature>
<accession>A0ABT8S7U4</accession>
<dbReference type="RefSeq" id="WP_301812271.1">
    <property type="nucleotide sequence ID" value="NZ_JAUJZH010000014.1"/>
</dbReference>
<name>A0ABT8S7U4_9BURK</name>
<sequence>MKFKLLLLSLMVATSGLPAWAGPPGFLAVGGATSGEGRGAGAGRRLTPAELAQLRQQVRQQWAPKQNLAQSAGAPSGGRMMPDAPSPGPLTAPRSQQP</sequence>
<evidence type="ECO:0000256" key="2">
    <source>
        <dbReference type="SAM" id="SignalP"/>
    </source>
</evidence>
<proteinExistence type="predicted"/>
<reference evidence="3" key="1">
    <citation type="submission" date="2023-06" db="EMBL/GenBank/DDBJ databases">
        <authorList>
            <person name="Jiang Y."/>
            <person name="Liu Q."/>
        </authorList>
    </citation>
    <scope>NUCLEOTIDE SEQUENCE</scope>
    <source>
        <strain evidence="3">CGMCC 1.12090</strain>
    </source>
</reference>
<keyword evidence="2" id="KW-0732">Signal</keyword>
<evidence type="ECO:0000313" key="3">
    <source>
        <dbReference type="EMBL" id="MDO1534543.1"/>
    </source>
</evidence>
<evidence type="ECO:0000313" key="4">
    <source>
        <dbReference type="Proteomes" id="UP001169027"/>
    </source>
</evidence>
<feature type="region of interest" description="Disordered" evidence="1">
    <location>
        <begin position="60"/>
        <end position="98"/>
    </location>
</feature>
<feature type="compositionally biased region" description="Polar residues" evidence="1">
    <location>
        <begin position="60"/>
        <end position="70"/>
    </location>
</feature>
<protein>
    <recommendedName>
        <fullName evidence="5">DUF3613 domain-containing protein</fullName>
    </recommendedName>
</protein>
<dbReference type="Proteomes" id="UP001169027">
    <property type="component" value="Unassembled WGS sequence"/>
</dbReference>